<evidence type="ECO:0000313" key="3">
    <source>
        <dbReference type="Proteomes" id="UP001152888"/>
    </source>
</evidence>
<name>A0A9P0MFM8_ACAOB</name>
<proteinExistence type="predicted"/>
<protein>
    <submittedName>
        <fullName evidence="2">Uncharacterized protein</fullName>
    </submittedName>
</protein>
<gene>
    <name evidence="2" type="ORF">ACAOBT_LOCUS32402</name>
</gene>
<dbReference type="AlphaFoldDB" id="A0A9P0MFM8"/>
<feature type="compositionally biased region" description="Acidic residues" evidence="1">
    <location>
        <begin position="207"/>
        <end position="228"/>
    </location>
</feature>
<comment type="caution">
    <text evidence="2">The sequence shown here is derived from an EMBL/GenBank/DDBJ whole genome shotgun (WGS) entry which is preliminary data.</text>
</comment>
<dbReference type="Proteomes" id="UP001152888">
    <property type="component" value="Unassembled WGS sequence"/>
</dbReference>
<feature type="region of interest" description="Disordered" evidence="1">
    <location>
        <begin position="206"/>
        <end position="237"/>
    </location>
</feature>
<feature type="region of interest" description="Disordered" evidence="1">
    <location>
        <begin position="1"/>
        <end position="28"/>
    </location>
</feature>
<evidence type="ECO:0000256" key="1">
    <source>
        <dbReference type="SAM" id="MobiDB-lite"/>
    </source>
</evidence>
<reference evidence="2" key="1">
    <citation type="submission" date="2022-03" db="EMBL/GenBank/DDBJ databases">
        <authorList>
            <person name="Sayadi A."/>
        </authorList>
    </citation>
    <scope>NUCLEOTIDE SEQUENCE</scope>
</reference>
<keyword evidence="3" id="KW-1185">Reference proteome</keyword>
<organism evidence="2 3">
    <name type="scientific">Acanthoscelides obtectus</name>
    <name type="common">Bean weevil</name>
    <name type="synonym">Bruchus obtectus</name>
    <dbReference type="NCBI Taxonomy" id="200917"/>
    <lineage>
        <taxon>Eukaryota</taxon>
        <taxon>Metazoa</taxon>
        <taxon>Ecdysozoa</taxon>
        <taxon>Arthropoda</taxon>
        <taxon>Hexapoda</taxon>
        <taxon>Insecta</taxon>
        <taxon>Pterygota</taxon>
        <taxon>Neoptera</taxon>
        <taxon>Endopterygota</taxon>
        <taxon>Coleoptera</taxon>
        <taxon>Polyphaga</taxon>
        <taxon>Cucujiformia</taxon>
        <taxon>Chrysomeloidea</taxon>
        <taxon>Chrysomelidae</taxon>
        <taxon>Bruchinae</taxon>
        <taxon>Bruchini</taxon>
        <taxon>Acanthoscelides</taxon>
    </lineage>
</organism>
<accession>A0A9P0MFM8</accession>
<dbReference type="EMBL" id="CAKOFQ010008116">
    <property type="protein sequence ID" value="CAH2011773.1"/>
    <property type="molecule type" value="Genomic_DNA"/>
</dbReference>
<sequence>MVGGDISPPARMIGGGVPQPPPVKSATKYKNKDNMVRPSSDIWQLFDIEKIQGCVNKEALQCTVLVENLNVKQNIKKVVLDDAFWQNLQYTKQILHPISKSIYLVESDISISSEVPLVFKYIKDSILDIPQQVDLTSSLIESLLKYVEERYEFCSKPIHFAATLDQLMEAIDFISEMARSLDLDVGKVTSSTFRIDKDYAVLSVHEDEAEIESESDAWSEDSNSDSDENIPLSPLVK</sequence>
<evidence type="ECO:0000313" key="2">
    <source>
        <dbReference type="EMBL" id="CAH2011773.1"/>
    </source>
</evidence>